<evidence type="ECO:0000313" key="2">
    <source>
        <dbReference type="EMBL" id="KAK4278159.1"/>
    </source>
</evidence>
<accession>A0AAE1MVT4</accession>
<proteinExistence type="predicted"/>
<keyword evidence="3" id="KW-1185">Reference proteome</keyword>
<feature type="compositionally biased region" description="Basic and acidic residues" evidence="1">
    <location>
        <begin position="150"/>
        <end position="162"/>
    </location>
</feature>
<feature type="region of interest" description="Disordered" evidence="1">
    <location>
        <begin position="110"/>
        <end position="162"/>
    </location>
</feature>
<name>A0AAE1MVT4_9FABA</name>
<evidence type="ECO:0000313" key="3">
    <source>
        <dbReference type="Proteomes" id="UP001293593"/>
    </source>
</evidence>
<feature type="compositionally biased region" description="Acidic residues" evidence="1">
    <location>
        <begin position="110"/>
        <end position="121"/>
    </location>
</feature>
<protein>
    <submittedName>
        <fullName evidence="2">Uncharacterized protein</fullName>
    </submittedName>
</protein>
<dbReference type="AlphaFoldDB" id="A0AAE1MVT4"/>
<sequence length="178" mass="20294">MIYCLQNFPLGPLQAHTVEDAIHFWDDTKVKRRVQIERDSNQGLLRPYGDGVGQSSTKLHAETVFTHPEIQRIYDRVMSRVMSTVKSIVQEELLPLQAMLLNDAEIDESDDNYDLQSEDEEPRSQNEQDGGDIQKEDEGSEDIQSTNEDEGSRDNNDSSEHEVSLVLVRKLVCNAKFV</sequence>
<dbReference type="Proteomes" id="UP001293593">
    <property type="component" value="Unassembled WGS sequence"/>
</dbReference>
<evidence type="ECO:0000256" key="1">
    <source>
        <dbReference type="SAM" id="MobiDB-lite"/>
    </source>
</evidence>
<feature type="compositionally biased region" description="Basic and acidic residues" evidence="1">
    <location>
        <begin position="122"/>
        <end position="137"/>
    </location>
</feature>
<gene>
    <name evidence="2" type="ORF">QN277_016045</name>
</gene>
<organism evidence="2 3">
    <name type="scientific">Acacia crassicarpa</name>
    <name type="common">northern wattle</name>
    <dbReference type="NCBI Taxonomy" id="499986"/>
    <lineage>
        <taxon>Eukaryota</taxon>
        <taxon>Viridiplantae</taxon>
        <taxon>Streptophyta</taxon>
        <taxon>Embryophyta</taxon>
        <taxon>Tracheophyta</taxon>
        <taxon>Spermatophyta</taxon>
        <taxon>Magnoliopsida</taxon>
        <taxon>eudicotyledons</taxon>
        <taxon>Gunneridae</taxon>
        <taxon>Pentapetalae</taxon>
        <taxon>rosids</taxon>
        <taxon>fabids</taxon>
        <taxon>Fabales</taxon>
        <taxon>Fabaceae</taxon>
        <taxon>Caesalpinioideae</taxon>
        <taxon>mimosoid clade</taxon>
        <taxon>Acacieae</taxon>
        <taxon>Acacia</taxon>
    </lineage>
</organism>
<dbReference type="EMBL" id="JAWXYG010000003">
    <property type="protein sequence ID" value="KAK4278159.1"/>
    <property type="molecule type" value="Genomic_DNA"/>
</dbReference>
<reference evidence="2" key="1">
    <citation type="submission" date="2023-10" db="EMBL/GenBank/DDBJ databases">
        <title>Chromosome-level genome of the transformable northern wattle, Acacia crassicarpa.</title>
        <authorList>
            <person name="Massaro I."/>
            <person name="Sinha N.R."/>
            <person name="Poethig S."/>
            <person name="Leichty A.R."/>
        </authorList>
    </citation>
    <scope>NUCLEOTIDE SEQUENCE</scope>
    <source>
        <strain evidence="2">Acra3RX</strain>
        <tissue evidence="2">Leaf</tissue>
    </source>
</reference>
<comment type="caution">
    <text evidence="2">The sequence shown here is derived from an EMBL/GenBank/DDBJ whole genome shotgun (WGS) entry which is preliminary data.</text>
</comment>